<protein>
    <recommendedName>
        <fullName evidence="8">Cardiolipin synthase</fullName>
        <ecNumber evidence="8">2.7.8.-</ecNumber>
    </recommendedName>
</protein>
<feature type="transmembrane region" description="Helical" evidence="9">
    <location>
        <begin position="6"/>
        <end position="27"/>
    </location>
</feature>
<dbReference type="NCBIfam" id="TIGR04265">
    <property type="entry name" value="bac_cardiolipin"/>
    <property type="match status" value="1"/>
</dbReference>
<accession>A0ABV7B7M8</accession>
<sequence>MTAWLFGWAIFLFYVLGIVSALLALLSSRTSQGAIAWILSLITLPYLAVPAYWIFGRPRFYGYVSARGERDTVLRRVLARYRDQVEPFQADARDPDVRAVEQLAQMPLTRGNRAELLIDGEATFESLFDGIERAEEYVLIQFFIVRNDTLGIELQRRLQRVAERGVRVYFLYDEMGSHKLNEGYLRDLASSGVEVSAFRSSRGFRHRFQLNFRNHRKVLVVDGREGWVGGFNVGVEYLGQGRHGPWRDTHLKLTGPSALGLQEAFWEDWHWATGEVINLTWTPQMTCEENQQVVIVPSGPADHQDTASLLVQHAIHSARKRLWVTSPYFVPDQGVQDALRLASMRGVDVRIMIPERPDHLLVFLSAFSFLPDMLRAGVKVYRYQPGFLHQKVMLIDDAAASVGTVNLDNRSFRLNFEITAFLPDRHFAAQVRLMLEQDFANCRSISLDEITSRPLWRKLLSRAAYLLAPIQ</sequence>
<evidence type="ECO:0000256" key="2">
    <source>
        <dbReference type="ARBA" id="ARBA00022475"/>
    </source>
</evidence>
<reference evidence="12" key="1">
    <citation type="journal article" date="2019" name="Int. J. Syst. Evol. Microbiol.">
        <title>The Global Catalogue of Microorganisms (GCM) 10K type strain sequencing project: providing services to taxonomists for standard genome sequencing and annotation.</title>
        <authorList>
            <consortium name="The Broad Institute Genomics Platform"/>
            <consortium name="The Broad Institute Genome Sequencing Center for Infectious Disease"/>
            <person name="Wu L."/>
            <person name="Ma J."/>
        </authorList>
    </citation>
    <scope>NUCLEOTIDE SEQUENCE [LARGE SCALE GENOMIC DNA]</scope>
    <source>
        <strain evidence="12">KCTC 52660</strain>
    </source>
</reference>
<dbReference type="RefSeq" id="WP_379760789.1">
    <property type="nucleotide sequence ID" value="NZ_JBHRSQ010000020.1"/>
</dbReference>
<dbReference type="PROSITE" id="PS50035">
    <property type="entry name" value="PLD"/>
    <property type="match status" value="2"/>
</dbReference>
<evidence type="ECO:0000256" key="4">
    <source>
        <dbReference type="ARBA" id="ARBA00022692"/>
    </source>
</evidence>
<dbReference type="PANTHER" id="PTHR21248:SF22">
    <property type="entry name" value="PHOSPHOLIPASE D"/>
    <property type="match status" value="1"/>
</dbReference>
<dbReference type="InterPro" id="IPR025202">
    <property type="entry name" value="PLD-like_dom"/>
</dbReference>
<evidence type="ECO:0000256" key="8">
    <source>
        <dbReference type="NCBIfam" id="TIGR04265"/>
    </source>
</evidence>
<keyword evidence="5" id="KW-0677">Repeat</keyword>
<keyword evidence="4 9" id="KW-0812">Transmembrane</keyword>
<proteinExistence type="predicted"/>
<dbReference type="EC" id="2.7.8.-" evidence="8"/>
<comment type="subcellular location">
    <subcellularLocation>
        <location evidence="1">Cell membrane</location>
    </subcellularLocation>
</comment>
<dbReference type="InterPro" id="IPR022924">
    <property type="entry name" value="Cardiolipin_synthase"/>
</dbReference>
<evidence type="ECO:0000313" key="12">
    <source>
        <dbReference type="Proteomes" id="UP001595386"/>
    </source>
</evidence>
<dbReference type="PANTHER" id="PTHR21248">
    <property type="entry name" value="CARDIOLIPIN SYNTHASE"/>
    <property type="match status" value="1"/>
</dbReference>
<keyword evidence="12" id="KW-1185">Reference proteome</keyword>
<evidence type="ECO:0000256" key="1">
    <source>
        <dbReference type="ARBA" id="ARBA00004236"/>
    </source>
</evidence>
<dbReference type="Pfam" id="PF13091">
    <property type="entry name" value="PLDc_2"/>
    <property type="match status" value="2"/>
</dbReference>
<dbReference type="Proteomes" id="UP001595386">
    <property type="component" value="Unassembled WGS sequence"/>
</dbReference>
<gene>
    <name evidence="11" type="primary">cls</name>
    <name evidence="11" type="ORF">ACFODV_14845</name>
</gene>
<comment type="caution">
    <text evidence="11">The sequence shown here is derived from an EMBL/GenBank/DDBJ whole genome shotgun (WGS) entry which is preliminary data.</text>
</comment>
<feature type="domain" description="PLD phosphodiesterase" evidence="10">
    <location>
        <begin position="384"/>
        <end position="411"/>
    </location>
</feature>
<organism evidence="11 12">
    <name type="scientific">Halomonas tibetensis</name>
    <dbReference type="NCBI Taxonomy" id="2259590"/>
    <lineage>
        <taxon>Bacteria</taxon>
        <taxon>Pseudomonadati</taxon>
        <taxon>Pseudomonadota</taxon>
        <taxon>Gammaproteobacteria</taxon>
        <taxon>Oceanospirillales</taxon>
        <taxon>Halomonadaceae</taxon>
        <taxon>Halomonas</taxon>
    </lineage>
</organism>
<keyword evidence="2" id="KW-1003">Cell membrane</keyword>
<evidence type="ECO:0000256" key="7">
    <source>
        <dbReference type="ARBA" id="ARBA00023136"/>
    </source>
</evidence>
<feature type="transmembrane region" description="Helical" evidence="9">
    <location>
        <begin position="34"/>
        <end position="55"/>
    </location>
</feature>
<evidence type="ECO:0000256" key="6">
    <source>
        <dbReference type="ARBA" id="ARBA00022989"/>
    </source>
</evidence>
<dbReference type="EMBL" id="JBHRSQ010000020">
    <property type="protein sequence ID" value="MFC2993300.1"/>
    <property type="molecule type" value="Genomic_DNA"/>
</dbReference>
<keyword evidence="7 9" id="KW-0472">Membrane</keyword>
<feature type="domain" description="PLD phosphodiesterase" evidence="10">
    <location>
        <begin position="210"/>
        <end position="237"/>
    </location>
</feature>
<evidence type="ECO:0000259" key="10">
    <source>
        <dbReference type="PROSITE" id="PS50035"/>
    </source>
</evidence>
<evidence type="ECO:0000256" key="5">
    <source>
        <dbReference type="ARBA" id="ARBA00022737"/>
    </source>
</evidence>
<evidence type="ECO:0000256" key="9">
    <source>
        <dbReference type="SAM" id="Phobius"/>
    </source>
</evidence>
<name>A0ABV7B7M8_9GAMM</name>
<dbReference type="CDD" id="cd09161">
    <property type="entry name" value="PLDc_PaCLS_like_2"/>
    <property type="match status" value="1"/>
</dbReference>
<evidence type="ECO:0000313" key="11">
    <source>
        <dbReference type="EMBL" id="MFC2993300.1"/>
    </source>
</evidence>
<dbReference type="SMART" id="SM00155">
    <property type="entry name" value="PLDc"/>
    <property type="match status" value="2"/>
</dbReference>
<keyword evidence="6 9" id="KW-1133">Transmembrane helix</keyword>
<dbReference type="Gene3D" id="3.30.870.10">
    <property type="entry name" value="Endonuclease Chain A"/>
    <property type="match status" value="2"/>
</dbReference>
<dbReference type="InterPro" id="IPR001736">
    <property type="entry name" value="PLipase_D/transphosphatidylase"/>
</dbReference>
<keyword evidence="3" id="KW-0808">Transferase</keyword>
<evidence type="ECO:0000256" key="3">
    <source>
        <dbReference type="ARBA" id="ARBA00022679"/>
    </source>
</evidence>
<dbReference type="SUPFAM" id="SSF56024">
    <property type="entry name" value="Phospholipase D/nuclease"/>
    <property type="match status" value="2"/>
</dbReference>